<evidence type="ECO:0000259" key="2">
    <source>
        <dbReference type="PROSITE" id="PS51703"/>
    </source>
</evidence>
<dbReference type="FunFam" id="1.10.1410.40:FF:000001">
    <property type="entry name" value="interleukin enhancer-binding factor 3 isoform X1"/>
    <property type="match status" value="1"/>
</dbReference>
<dbReference type="PANTHER" id="PTHR45762">
    <property type="entry name" value="ZINC FINGER RNA-BINDING PROTEIN"/>
    <property type="match status" value="1"/>
</dbReference>
<feature type="compositionally biased region" description="Basic and acidic residues" evidence="1">
    <location>
        <begin position="143"/>
        <end position="161"/>
    </location>
</feature>
<name>A0AAU9TKT2_EUPED</name>
<dbReference type="Pfam" id="PF20965">
    <property type="entry name" value="DZF_C"/>
    <property type="match status" value="1"/>
</dbReference>
<feature type="compositionally biased region" description="Basic and acidic residues" evidence="1">
    <location>
        <begin position="472"/>
        <end position="481"/>
    </location>
</feature>
<gene>
    <name evidence="3" type="ORF">EEDITHA_LOCUS3948</name>
</gene>
<dbReference type="Pfam" id="PF07528">
    <property type="entry name" value="DZF_N"/>
    <property type="match status" value="1"/>
</dbReference>
<sequence length="481" mass="53246">MSNYRYQVQPDLEVKVKPSMHQRKLAEAKAQRMLVRDELWARRRMHDGVEEDERMYWEGADWWRGPHHHHHHAMGMGYGPVGRRPETSDDRHVLAKHGDIYPPEQQLQDIQRAVSHTERALKSLSDALADTAKPKGQPAKAPAKPDEKKDEKSEGKEDGRDNQLFSFVGEGEAAAAAAAAGGSPAPGPAARALKGVMRVGLLAKGLLLRGDRDVRLVVLCHDRPTVTLLKRVAADLPLHLARVKGSSEEPKYKVELLPAEGAVSVSDGSVNVLVSLTSAVMREPAEGGDIKRDDKDVLPRQKCLDALAALRHAKWFQARAASLQSCVIIIRIMRDLCRRIPNWTPLNPYAMELLVSGVMQSAGGALSPGEALRRVMEAVAGGLLLDHGPGLRDPCEKELVDALGNLLPQQREDLTASAQQFLRQIAFRQIHKVLDMEPLPKVKHAAGSWKFPRKRRRSNTDQDPDTPNGDNKVVKKEETSE</sequence>
<dbReference type="Proteomes" id="UP001153954">
    <property type="component" value="Unassembled WGS sequence"/>
</dbReference>
<dbReference type="Gene3D" id="1.10.1410.40">
    <property type="match status" value="1"/>
</dbReference>
<organism evidence="3 4">
    <name type="scientific">Euphydryas editha</name>
    <name type="common">Edith's checkerspot</name>
    <dbReference type="NCBI Taxonomy" id="104508"/>
    <lineage>
        <taxon>Eukaryota</taxon>
        <taxon>Metazoa</taxon>
        <taxon>Ecdysozoa</taxon>
        <taxon>Arthropoda</taxon>
        <taxon>Hexapoda</taxon>
        <taxon>Insecta</taxon>
        <taxon>Pterygota</taxon>
        <taxon>Neoptera</taxon>
        <taxon>Endopterygota</taxon>
        <taxon>Lepidoptera</taxon>
        <taxon>Glossata</taxon>
        <taxon>Ditrysia</taxon>
        <taxon>Papilionoidea</taxon>
        <taxon>Nymphalidae</taxon>
        <taxon>Nymphalinae</taxon>
        <taxon>Euphydryas</taxon>
    </lineage>
</organism>
<dbReference type="Gene3D" id="3.30.460.10">
    <property type="entry name" value="Beta Polymerase, domain 2"/>
    <property type="match status" value="1"/>
</dbReference>
<comment type="caution">
    <text evidence="3">The sequence shown here is derived from an EMBL/GenBank/DDBJ whole genome shotgun (WGS) entry which is preliminary data.</text>
</comment>
<proteinExistence type="predicted"/>
<dbReference type="InterPro" id="IPR043519">
    <property type="entry name" value="NT_sf"/>
</dbReference>
<dbReference type="GO" id="GO:0003727">
    <property type="term" value="F:single-stranded RNA binding"/>
    <property type="evidence" value="ECO:0007669"/>
    <property type="project" value="TreeGrafter"/>
</dbReference>
<feature type="region of interest" description="Disordered" evidence="1">
    <location>
        <begin position="444"/>
        <end position="481"/>
    </location>
</feature>
<dbReference type="GO" id="GO:0071011">
    <property type="term" value="C:precatalytic spliceosome"/>
    <property type="evidence" value="ECO:0007669"/>
    <property type="project" value="TreeGrafter"/>
</dbReference>
<keyword evidence="4" id="KW-1185">Reference proteome</keyword>
<dbReference type="AlphaFoldDB" id="A0AAU9TKT2"/>
<dbReference type="InterPro" id="IPR006561">
    <property type="entry name" value="DZF_dom"/>
</dbReference>
<dbReference type="EMBL" id="CAKOGL010000006">
    <property type="protein sequence ID" value="CAH2087715.1"/>
    <property type="molecule type" value="Genomic_DNA"/>
</dbReference>
<evidence type="ECO:0000313" key="3">
    <source>
        <dbReference type="EMBL" id="CAH2087715.1"/>
    </source>
</evidence>
<protein>
    <recommendedName>
        <fullName evidence="2">DZF domain-containing protein</fullName>
    </recommendedName>
</protein>
<reference evidence="3" key="1">
    <citation type="submission" date="2022-03" db="EMBL/GenBank/DDBJ databases">
        <authorList>
            <person name="Tunstrom K."/>
        </authorList>
    </citation>
    <scope>NUCLEOTIDE SEQUENCE</scope>
</reference>
<evidence type="ECO:0000256" key="1">
    <source>
        <dbReference type="SAM" id="MobiDB-lite"/>
    </source>
</evidence>
<dbReference type="SMART" id="SM00572">
    <property type="entry name" value="DZF"/>
    <property type="match status" value="1"/>
</dbReference>
<dbReference type="GO" id="GO:0003725">
    <property type="term" value="F:double-stranded RNA binding"/>
    <property type="evidence" value="ECO:0007669"/>
    <property type="project" value="TreeGrafter"/>
</dbReference>
<dbReference type="PANTHER" id="PTHR45762:SF3">
    <property type="entry name" value="ZINC-FINGER PROTEIN AT 72D, ISOFORM B"/>
    <property type="match status" value="1"/>
</dbReference>
<accession>A0AAU9TKT2</accession>
<dbReference type="InterPro" id="IPR049402">
    <property type="entry name" value="DZF_dom_C"/>
</dbReference>
<feature type="domain" description="DZF" evidence="2">
    <location>
        <begin position="84"/>
        <end position="481"/>
    </location>
</feature>
<dbReference type="PROSITE" id="PS51703">
    <property type="entry name" value="DZF"/>
    <property type="match status" value="1"/>
</dbReference>
<evidence type="ECO:0000313" key="4">
    <source>
        <dbReference type="Proteomes" id="UP001153954"/>
    </source>
</evidence>
<dbReference type="InterPro" id="IPR049401">
    <property type="entry name" value="DZF_dom_N"/>
</dbReference>
<feature type="region of interest" description="Disordered" evidence="1">
    <location>
        <begin position="127"/>
        <end position="162"/>
    </location>
</feature>